<comment type="similarity">
    <text evidence="1">Belongs to the peptidase A1 family.</text>
</comment>
<evidence type="ECO:0000256" key="2">
    <source>
        <dbReference type="PIRSR" id="PIRSR601461-2"/>
    </source>
</evidence>
<dbReference type="EMBL" id="BLXT01001350">
    <property type="protein sequence ID" value="GFN84943.1"/>
    <property type="molecule type" value="Genomic_DNA"/>
</dbReference>
<evidence type="ECO:0000313" key="5">
    <source>
        <dbReference type="Proteomes" id="UP000735302"/>
    </source>
</evidence>
<comment type="caution">
    <text evidence="4">The sequence shown here is derived from an EMBL/GenBank/DDBJ whole genome shotgun (WGS) entry which is preliminary data.</text>
</comment>
<dbReference type="GO" id="GO:0004190">
    <property type="term" value="F:aspartic-type endopeptidase activity"/>
    <property type="evidence" value="ECO:0007669"/>
    <property type="project" value="InterPro"/>
</dbReference>
<dbReference type="PANTHER" id="PTHR47966:SF51">
    <property type="entry name" value="BETA-SITE APP-CLEAVING ENZYME, ISOFORM A-RELATED"/>
    <property type="match status" value="1"/>
</dbReference>
<dbReference type="Gene3D" id="2.40.70.10">
    <property type="entry name" value="Acid Proteases"/>
    <property type="match status" value="1"/>
</dbReference>
<dbReference type="GO" id="GO:0006508">
    <property type="term" value="P:proteolysis"/>
    <property type="evidence" value="ECO:0007669"/>
    <property type="project" value="InterPro"/>
</dbReference>
<name>A0AAV3YPI4_9GAST</name>
<feature type="domain" description="Peptidase A1" evidence="3">
    <location>
        <begin position="1"/>
        <end position="155"/>
    </location>
</feature>
<dbReference type="AlphaFoldDB" id="A0AAV3YPI4"/>
<gene>
    <name evidence="4" type="ORF">PoB_001144900</name>
</gene>
<feature type="disulfide bond" evidence="2">
    <location>
        <begin position="77"/>
        <end position="114"/>
    </location>
</feature>
<accession>A0AAV3YPI4</accession>
<evidence type="ECO:0000313" key="4">
    <source>
        <dbReference type="EMBL" id="GFN84943.1"/>
    </source>
</evidence>
<dbReference type="Pfam" id="PF00026">
    <property type="entry name" value="Asp"/>
    <property type="match status" value="1"/>
</dbReference>
<dbReference type="PANTHER" id="PTHR47966">
    <property type="entry name" value="BETA-SITE APP-CLEAVING ENZYME, ISOFORM A-RELATED"/>
    <property type="match status" value="1"/>
</dbReference>
<organism evidence="4 5">
    <name type="scientific">Plakobranchus ocellatus</name>
    <dbReference type="NCBI Taxonomy" id="259542"/>
    <lineage>
        <taxon>Eukaryota</taxon>
        <taxon>Metazoa</taxon>
        <taxon>Spiralia</taxon>
        <taxon>Lophotrochozoa</taxon>
        <taxon>Mollusca</taxon>
        <taxon>Gastropoda</taxon>
        <taxon>Heterobranchia</taxon>
        <taxon>Euthyneura</taxon>
        <taxon>Panpulmonata</taxon>
        <taxon>Sacoglossa</taxon>
        <taxon>Placobranchoidea</taxon>
        <taxon>Plakobranchidae</taxon>
        <taxon>Plakobranchus</taxon>
    </lineage>
</organism>
<reference evidence="4 5" key="1">
    <citation type="journal article" date="2021" name="Elife">
        <title>Chloroplast acquisition without the gene transfer in kleptoplastic sea slugs, Plakobranchus ocellatus.</title>
        <authorList>
            <person name="Maeda T."/>
            <person name="Takahashi S."/>
            <person name="Yoshida T."/>
            <person name="Shimamura S."/>
            <person name="Takaki Y."/>
            <person name="Nagai Y."/>
            <person name="Toyoda A."/>
            <person name="Suzuki Y."/>
            <person name="Arimoto A."/>
            <person name="Ishii H."/>
            <person name="Satoh N."/>
            <person name="Nishiyama T."/>
            <person name="Hasebe M."/>
            <person name="Maruyama T."/>
            <person name="Minagawa J."/>
            <person name="Obokata J."/>
            <person name="Shigenobu S."/>
        </authorList>
    </citation>
    <scope>NUCLEOTIDE SEQUENCE [LARGE SCALE GENOMIC DNA]</scope>
</reference>
<keyword evidence="5" id="KW-1185">Reference proteome</keyword>
<evidence type="ECO:0000259" key="3">
    <source>
        <dbReference type="PROSITE" id="PS51767"/>
    </source>
</evidence>
<dbReference type="Proteomes" id="UP000735302">
    <property type="component" value="Unassembled WGS sequence"/>
</dbReference>
<dbReference type="PROSITE" id="PS51767">
    <property type="entry name" value="PEPTIDASE_A1"/>
    <property type="match status" value="1"/>
</dbReference>
<dbReference type="InterPro" id="IPR001461">
    <property type="entry name" value="Aspartic_peptidase_A1"/>
</dbReference>
<protein>
    <submittedName>
        <fullName evidence="4">Cathepsin d-like</fullName>
    </submittedName>
</protein>
<dbReference type="InterPro" id="IPR033121">
    <property type="entry name" value="PEPTIDASE_A1"/>
</dbReference>
<dbReference type="SUPFAM" id="SSF50630">
    <property type="entry name" value="Acid proteases"/>
    <property type="match status" value="1"/>
</dbReference>
<proteinExistence type="inferred from homology"/>
<dbReference type="InterPro" id="IPR021109">
    <property type="entry name" value="Peptidase_aspartic_dom_sf"/>
</dbReference>
<evidence type="ECO:0000256" key="1">
    <source>
        <dbReference type="ARBA" id="ARBA00007447"/>
    </source>
</evidence>
<sequence>MKFMMKPDQDATCYSDNHRVQLSSGDGIFSELGCEAVVDSSSSFIVGPFEEVHALNKKLGGKLFQDHHGLYNYEFKCSEVDRLPDVEFIVNGEKLSLTSSDYIVKMQEKGEPLCVSSIVGMKWMDDGEPDWFLGLSFMRAYYTQFDKGNHRIGFAKAYSFPGFNT</sequence>
<keyword evidence="2" id="KW-1015">Disulfide bond</keyword>
<dbReference type="PRINTS" id="PR00792">
    <property type="entry name" value="PEPSIN"/>
</dbReference>